<feature type="region of interest" description="Disordered" evidence="1">
    <location>
        <begin position="1"/>
        <end position="22"/>
    </location>
</feature>
<organism evidence="2 3">
    <name type="scientific">Pedobacter caeni</name>
    <dbReference type="NCBI Taxonomy" id="288992"/>
    <lineage>
        <taxon>Bacteria</taxon>
        <taxon>Pseudomonadati</taxon>
        <taxon>Bacteroidota</taxon>
        <taxon>Sphingobacteriia</taxon>
        <taxon>Sphingobacteriales</taxon>
        <taxon>Sphingobacteriaceae</taxon>
        <taxon>Pedobacter</taxon>
    </lineage>
</organism>
<dbReference type="AlphaFoldDB" id="A0A1M4ZLU8"/>
<evidence type="ECO:0000313" key="2">
    <source>
        <dbReference type="EMBL" id="SHF19060.1"/>
    </source>
</evidence>
<dbReference type="STRING" id="288992.SAMN04488522_102381"/>
<dbReference type="Proteomes" id="UP000184287">
    <property type="component" value="Unassembled WGS sequence"/>
</dbReference>
<keyword evidence="3" id="KW-1185">Reference proteome</keyword>
<accession>A0A1M4ZLU8</accession>
<feature type="compositionally biased region" description="Basic and acidic residues" evidence="1">
    <location>
        <begin position="1"/>
        <end position="21"/>
    </location>
</feature>
<protein>
    <submittedName>
        <fullName evidence="2">Uncharacterized protein</fullName>
    </submittedName>
</protein>
<name>A0A1M4ZLU8_9SPHI</name>
<dbReference type="EMBL" id="FQUQ01000002">
    <property type="protein sequence ID" value="SHF19060.1"/>
    <property type="molecule type" value="Genomic_DNA"/>
</dbReference>
<evidence type="ECO:0000256" key="1">
    <source>
        <dbReference type="SAM" id="MobiDB-lite"/>
    </source>
</evidence>
<sequence length="41" mass="4590">MAEADKNADERRKFTGKKKSENNIAIQLAGPIRTLSSFPKK</sequence>
<evidence type="ECO:0000313" key="3">
    <source>
        <dbReference type="Proteomes" id="UP000184287"/>
    </source>
</evidence>
<reference evidence="3" key="1">
    <citation type="submission" date="2016-11" db="EMBL/GenBank/DDBJ databases">
        <authorList>
            <person name="Varghese N."/>
            <person name="Submissions S."/>
        </authorList>
    </citation>
    <scope>NUCLEOTIDE SEQUENCE [LARGE SCALE GENOMIC DNA]</scope>
    <source>
        <strain evidence="3">DSM 16990</strain>
    </source>
</reference>
<proteinExistence type="predicted"/>
<gene>
    <name evidence="2" type="ORF">SAMN04488522_102381</name>
</gene>